<organism evidence="4">
    <name type="scientific">Desulfatirhabdium butyrativorans</name>
    <dbReference type="NCBI Taxonomy" id="340467"/>
    <lineage>
        <taxon>Bacteria</taxon>
        <taxon>Pseudomonadati</taxon>
        <taxon>Thermodesulfobacteriota</taxon>
        <taxon>Desulfobacteria</taxon>
        <taxon>Desulfobacterales</taxon>
        <taxon>Desulfatirhabdiaceae</taxon>
        <taxon>Desulfatirhabdium</taxon>
    </lineage>
</organism>
<sequence>MADKSFCPVCGGPLNRVEVENRLRLLCSRCQAVLYENPIPATCLVVLDTERRVLLVRRSVEPHIGKWCLPGGFIELGEQPEEAALRELHEETGLRAQIDRLLGVRSNPSRLYHTVLLVGYLVTRYEGIPVPGDDASEIGFFAHAELPEIAFDNHLRFIEDAFQMERLQRT</sequence>
<dbReference type="InterPro" id="IPR015797">
    <property type="entry name" value="NUDIX_hydrolase-like_dom_sf"/>
</dbReference>
<dbReference type="SUPFAM" id="SSF55811">
    <property type="entry name" value="Nudix"/>
    <property type="match status" value="1"/>
</dbReference>
<dbReference type="Gene3D" id="3.90.79.10">
    <property type="entry name" value="Nucleoside Triphosphate Pyrophosphohydrolase"/>
    <property type="match status" value="1"/>
</dbReference>
<reference evidence="4" key="1">
    <citation type="journal article" date="2020" name="mSystems">
        <title>Genome- and Community-Level Interaction Insights into Carbon Utilization and Element Cycling Functions of Hydrothermarchaeota in Hydrothermal Sediment.</title>
        <authorList>
            <person name="Zhou Z."/>
            <person name="Liu Y."/>
            <person name="Xu W."/>
            <person name="Pan J."/>
            <person name="Luo Z.H."/>
            <person name="Li M."/>
        </authorList>
    </citation>
    <scope>NUCLEOTIDE SEQUENCE [LARGE SCALE GENOMIC DNA]</scope>
    <source>
        <strain evidence="4">SpSt-477</strain>
    </source>
</reference>
<gene>
    <name evidence="4" type="ORF">ENS29_02705</name>
</gene>
<comment type="caution">
    <text evidence="4">The sequence shown here is derived from an EMBL/GenBank/DDBJ whole genome shotgun (WGS) entry which is preliminary data.</text>
</comment>
<dbReference type="InterPro" id="IPR015887">
    <property type="entry name" value="DNA_glyclase_Znf_dom_DNA_BS"/>
</dbReference>
<dbReference type="PROSITE" id="PS51462">
    <property type="entry name" value="NUDIX"/>
    <property type="match status" value="1"/>
</dbReference>
<dbReference type="Gene3D" id="2.20.70.10">
    <property type="match status" value="1"/>
</dbReference>
<dbReference type="InterPro" id="IPR020476">
    <property type="entry name" value="Nudix_hydrolase"/>
</dbReference>
<dbReference type="CDD" id="cd04673">
    <property type="entry name" value="NUDIX_ADPRase"/>
    <property type="match status" value="1"/>
</dbReference>
<accession>A0A7C4RN76</accession>
<dbReference type="GO" id="GO:0016799">
    <property type="term" value="F:hydrolase activity, hydrolyzing N-glycosyl compounds"/>
    <property type="evidence" value="ECO:0007669"/>
    <property type="project" value="InterPro"/>
</dbReference>
<dbReference type="PROSITE" id="PS01242">
    <property type="entry name" value="ZF_FPG_1"/>
    <property type="match status" value="1"/>
</dbReference>
<dbReference type="InterPro" id="IPR020084">
    <property type="entry name" value="NUDIX_hydrolase_CS"/>
</dbReference>
<name>A0A7C4RN76_9BACT</name>
<dbReference type="PANTHER" id="PTHR43736:SF1">
    <property type="entry name" value="DIHYDRONEOPTERIN TRIPHOSPHATE DIPHOSPHATASE"/>
    <property type="match status" value="1"/>
</dbReference>
<dbReference type="AlphaFoldDB" id="A0A7C4RN76"/>
<dbReference type="Pfam" id="PF14803">
    <property type="entry name" value="Zn_ribbon_Nudix"/>
    <property type="match status" value="1"/>
</dbReference>
<dbReference type="PRINTS" id="PR00502">
    <property type="entry name" value="NUDIXFAMILY"/>
</dbReference>
<evidence type="ECO:0000259" key="3">
    <source>
        <dbReference type="PROSITE" id="PS51462"/>
    </source>
</evidence>
<comment type="similarity">
    <text evidence="2">Belongs to the Nudix hydrolase family.</text>
</comment>
<evidence type="ECO:0000256" key="1">
    <source>
        <dbReference type="ARBA" id="ARBA00022801"/>
    </source>
</evidence>
<dbReference type="GO" id="GO:0006281">
    <property type="term" value="P:DNA repair"/>
    <property type="evidence" value="ECO:0007669"/>
    <property type="project" value="InterPro"/>
</dbReference>
<dbReference type="PANTHER" id="PTHR43736">
    <property type="entry name" value="ADP-RIBOSE PYROPHOSPHATASE"/>
    <property type="match status" value="1"/>
</dbReference>
<evidence type="ECO:0000256" key="2">
    <source>
        <dbReference type="RuleBase" id="RU003476"/>
    </source>
</evidence>
<dbReference type="GO" id="GO:0003906">
    <property type="term" value="F:DNA-(apurinic or apyrimidinic site) endonuclease activity"/>
    <property type="evidence" value="ECO:0007669"/>
    <property type="project" value="InterPro"/>
</dbReference>
<dbReference type="GO" id="GO:0003677">
    <property type="term" value="F:DNA binding"/>
    <property type="evidence" value="ECO:0007669"/>
    <property type="project" value="InterPro"/>
</dbReference>
<proteinExistence type="inferred from homology"/>
<dbReference type="GO" id="GO:0008270">
    <property type="term" value="F:zinc ion binding"/>
    <property type="evidence" value="ECO:0007669"/>
    <property type="project" value="InterPro"/>
</dbReference>
<dbReference type="InterPro" id="IPR000086">
    <property type="entry name" value="NUDIX_hydrolase_dom"/>
</dbReference>
<keyword evidence="1 2" id="KW-0378">Hydrolase</keyword>
<dbReference type="Pfam" id="PF00293">
    <property type="entry name" value="NUDIX"/>
    <property type="match status" value="1"/>
</dbReference>
<dbReference type="InterPro" id="IPR029401">
    <property type="entry name" value="Nudix_N"/>
</dbReference>
<feature type="domain" description="Nudix hydrolase" evidence="3">
    <location>
        <begin position="37"/>
        <end position="164"/>
    </location>
</feature>
<protein>
    <submittedName>
        <fullName evidence="4">NUDIX hydrolase</fullName>
    </submittedName>
</protein>
<evidence type="ECO:0000313" key="4">
    <source>
        <dbReference type="EMBL" id="HGU31748.1"/>
    </source>
</evidence>
<dbReference type="EMBL" id="DSUH01000062">
    <property type="protein sequence ID" value="HGU31748.1"/>
    <property type="molecule type" value="Genomic_DNA"/>
</dbReference>
<dbReference type="PROSITE" id="PS00893">
    <property type="entry name" value="NUDIX_BOX"/>
    <property type="match status" value="1"/>
</dbReference>